<feature type="compositionally biased region" description="Polar residues" evidence="1">
    <location>
        <begin position="272"/>
        <end position="281"/>
    </location>
</feature>
<comment type="caution">
    <text evidence="2">The sequence shown here is derived from an EMBL/GenBank/DDBJ whole genome shotgun (WGS) entry which is preliminary data.</text>
</comment>
<dbReference type="EMBL" id="JAPMOS010000018">
    <property type="protein sequence ID" value="KAJ4459543.1"/>
    <property type="molecule type" value="Genomic_DNA"/>
</dbReference>
<reference evidence="2" key="1">
    <citation type="journal article" date="2022" name="bioRxiv">
        <title>Genomics of Preaxostyla Flagellates Illuminates Evolutionary Transitions and the Path Towards Mitochondrial Loss.</title>
        <authorList>
            <person name="Novak L.V.F."/>
            <person name="Treitli S.C."/>
            <person name="Pyrih J."/>
            <person name="Halakuc P."/>
            <person name="Pipaliya S.V."/>
            <person name="Vacek V."/>
            <person name="Brzon O."/>
            <person name="Soukal P."/>
            <person name="Eme L."/>
            <person name="Dacks J.B."/>
            <person name="Karnkowska A."/>
            <person name="Elias M."/>
            <person name="Hampl V."/>
        </authorList>
    </citation>
    <scope>NUCLEOTIDE SEQUENCE</scope>
    <source>
        <strain evidence="2">RCP-MX</strain>
    </source>
</reference>
<protein>
    <submittedName>
        <fullName evidence="2">Uncharacterized protein</fullName>
    </submittedName>
</protein>
<evidence type="ECO:0000313" key="3">
    <source>
        <dbReference type="Proteomes" id="UP001141327"/>
    </source>
</evidence>
<feature type="region of interest" description="Disordered" evidence="1">
    <location>
        <begin position="243"/>
        <end position="368"/>
    </location>
</feature>
<feature type="compositionally biased region" description="Low complexity" evidence="1">
    <location>
        <begin position="345"/>
        <end position="368"/>
    </location>
</feature>
<feature type="region of interest" description="Disordered" evidence="1">
    <location>
        <begin position="52"/>
        <end position="74"/>
    </location>
</feature>
<feature type="compositionally biased region" description="Low complexity" evidence="1">
    <location>
        <begin position="306"/>
        <end position="322"/>
    </location>
</feature>
<dbReference type="Proteomes" id="UP001141327">
    <property type="component" value="Unassembled WGS sequence"/>
</dbReference>
<organism evidence="2 3">
    <name type="scientific">Paratrimastix pyriformis</name>
    <dbReference type="NCBI Taxonomy" id="342808"/>
    <lineage>
        <taxon>Eukaryota</taxon>
        <taxon>Metamonada</taxon>
        <taxon>Preaxostyla</taxon>
        <taxon>Paratrimastigidae</taxon>
        <taxon>Paratrimastix</taxon>
    </lineage>
</organism>
<keyword evidence="3" id="KW-1185">Reference proteome</keyword>
<accession>A0ABQ8UMM5</accession>
<gene>
    <name evidence="2" type="ORF">PAPYR_4258</name>
</gene>
<proteinExistence type="predicted"/>
<name>A0ABQ8UMM5_9EUKA</name>
<evidence type="ECO:0000313" key="2">
    <source>
        <dbReference type="EMBL" id="KAJ4459543.1"/>
    </source>
</evidence>
<evidence type="ECO:0000256" key="1">
    <source>
        <dbReference type="SAM" id="MobiDB-lite"/>
    </source>
</evidence>
<sequence length="368" mass="42311">MRSASTTNSTLRFAPAELIEIQEEITRMEHERKRLEDERRYDEALDLRNKIDQLKRSQQERREKDELERQAKEAEAMEEAFRLRQKSLREQQDTEKQTLLANIERKRRELQEKFASEQAAIPPVGSKPEDRFLTKFSRTVFEMRALEQRLAKQQRYRESKEVAVQADYLEREERAALQAQYEQRIERQRETLTARQKVEMDSFEQRAASAISILAQKQEQQAETLSKTRFAYSIDMSHAHALEWSSPRPTTRERISPIRPHCTGSKRGTDFLTVQMQTPRSVSPDRLFDFPRAPSFSPRTAPPPLRCSTSTPGSRSPSPRTTVATPRVPSPSHRLAPMPSPSSPRAPFSARRGPPTASATCTPAAHGS</sequence>